<dbReference type="Proteomes" id="UP000198901">
    <property type="component" value="Unassembled WGS sequence"/>
</dbReference>
<reference evidence="1 2" key="1">
    <citation type="submission" date="2016-10" db="EMBL/GenBank/DDBJ databases">
        <authorList>
            <person name="de Groot N.N."/>
        </authorList>
    </citation>
    <scope>NUCLEOTIDE SEQUENCE [LARGE SCALE GENOMIC DNA]</scope>
    <source>
        <strain evidence="1 2">DSM 21668</strain>
    </source>
</reference>
<gene>
    <name evidence="1" type="ORF">SAMN04488090_1138</name>
</gene>
<dbReference type="NCBIfam" id="TIGR00741">
    <property type="entry name" value="yfiA"/>
    <property type="match status" value="1"/>
</dbReference>
<dbReference type="InterPro" id="IPR003489">
    <property type="entry name" value="RHF/RaiA"/>
</dbReference>
<name>A0A1G9KU57_9BACT</name>
<proteinExistence type="predicted"/>
<evidence type="ECO:0000313" key="1">
    <source>
        <dbReference type="EMBL" id="SDL53231.1"/>
    </source>
</evidence>
<dbReference type="OrthoDB" id="9808702at2"/>
<accession>A0A1G9KU57</accession>
<dbReference type="InterPro" id="IPR036567">
    <property type="entry name" value="RHF-like"/>
</dbReference>
<dbReference type="EMBL" id="FNGS01000002">
    <property type="protein sequence ID" value="SDL53231.1"/>
    <property type="molecule type" value="Genomic_DNA"/>
</dbReference>
<evidence type="ECO:0000313" key="2">
    <source>
        <dbReference type="Proteomes" id="UP000198901"/>
    </source>
</evidence>
<dbReference type="SUPFAM" id="SSF69754">
    <property type="entry name" value="Ribosome binding protein Y (YfiA homologue)"/>
    <property type="match status" value="1"/>
</dbReference>
<dbReference type="CDD" id="cd00552">
    <property type="entry name" value="RaiA"/>
    <property type="match status" value="1"/>
</dbReference>
<dbReference type="RefSeq" id="WP_093198892.1">
    <property type="nucleotide sequence ID" value="NZ_FNGS01000002.1"/>
</dbReference>
<dbReference type="AlphaFoldDB" id="A0A1G9KU57"/>
<sequence length="118" mass="13291">MKLQVQSVRFDADSKLLDFVQAKLNKLDQFYDRITSGEVYLKLDKGESSKVHNKIVEIKLYIPGGSIFVKESGTTFEEATDLALDVAKTQVKRVKEKAKDKTAPKQATVIVEEEEEIA</sequence>
<protein>
    <submittedName>
        <fullName evidence="1">Putative sigma-54 modulation protein</fullName>
    </submittedName>
</protein>
<dbReference type="STRING" id="563176.SAMN04488090_1138"/>
<organism evidence="1 2">
    <name type="scientific">Siphonobacter aquaeclarae</name>
    <dbReference type="NCBI Taxonomy" id="563176"/>
    <lineage>
        <taxon>Bacteria</taxon>
        <taxon>Pseudomonadati</taxon>
        <taxon>Bacteroidota</taxon>
        <taxon>Cytophagia</taxon>
        <taxon>Cytophagales</taxon>
        <taxon>Cytophagaceae</taxon>
        <taxon>Siphonobacter</taxon>
    </lineage>
</organism>
<keyword evidence="2" id="KW-1185">Reference proteome</keyword>
<dbReference type="Pfam" id="PF02482">
    <property type="entry name" value="Ribosomal_S30AE"/>
    <property type="match status" value="1"/>
</dbReference>
<dbReference type="Gene3D" id="3.30.160.100">
    <property type="entry name" value="Ribosome hibernation promotion factor-like"/>
    <property type="match status" value="1"/>
</dbReference>